<organism evidence="2 3">
    <name type="scientific">Venturia effusa</name>
    <dbReference type="NCBI Taxonomy" id="50376"/>
    <lineage>
        <taxon>Eukaryota</taxon>
        <taxon>Fungi</taxon>
        <taxon>Dikarya</taxon>
        <taxon>Ascomycota</taxon>
        <taxon>Pezizomycotina</taxon>
        <taxon>Dothideomycetes</taxon>
        <taxon>Pleosporomycetidae</taxon>
        <taxon>Venturiales</taxon>
        <taxon>Venturiaceae</taxon>
        <taxon>Venturia</taxon>
    </lineage>
</organism>
<evidence type="ECO:0000313" key="2">
    <source>
        <dbReference type="EMBL" id="QDS69655.1"/>
    </source>
</evidence>
<accession>A0A517L1Z1</accession>
<dbReference type="Proteomes" id="UP000316270">
    <property type="component" value="Chromosome 3"/>
</dbReference>
<keyword evidence="3" id="KW-1185">Reference proteome</keyword>
<evidence type="ECO:0000313" key="3">
    <source>
        <dbReference type="Proteomes" id="UP000316270"/>
    </source>
</evidence>
<feature type="region of interest" description="Disordered" evidence="1">
    <location>
        <begin position="28"/>
        <end position="48"/>
    </location>
</feature>
<reference evidence="2 3" key="1">
    <citation type="submission" date="2019-07" db="EMBL/GenBank/DDBJ databases">
        <title>Finished genome of Venturia effusa.</title>
        <authorList>
            <person name="Young C.A."/>
            <person name="Cox M.P."/>
            <person name="Ganley A.R.D."/>
            <person name="David W.J."/>
        </authorList>
    </citation>
    <scope>NUCLEOTIDE SEQUENCE [LARGE SCALE GENOMIC DNA]</scope>
    <source>
        <strain evidence="3">albino</strain>
    </source>
</reference>
<dbReference type="AlphaFoldDB" id="A0A517L1Z1"/>
<gene>
    <name evidence="2" type="ORF">FKW77_009439</name>
</gene>
<proteinExistence type="predicted"/>
<protein>
    <submittedName>
        <fullName evidence="2">Uncharacterized protein</fullName>
    </submittedName>
</protein>
<dbReference type="OrthoDB" id="10626471at2759"/>
<sequence length="527" mass="59617">MADILEASETIATSLWTTPFPQMLSQHLAPCQKSSPPPPPTTPPPSFFAHKIQQSKAHRAQRSPPTIPSVEALVQHNTEATRHPLQNLQLEVLPLRQDAFTDADPKHQEQFLVAGETVALLREIARLRNKNFAKRLEIKNELTDLDYKRQRAAEAQENFIAASQERMLAWEVGGLDQHSQQLLLYKAWDELKSSTRIVKTREEWLKSAQDDVLKLEAQLLVKEDDLYDKFRALTRDASSSADSSTAISFTSDSSTSTAPIARKYYNRVGELNLLRDRFFNFVSEHRKQEHLRAIERKETRADVFSQRVLDQAFLREKQHMIQDYVVTKKEMEHIMEECERHGIEVAPPNLPPFLDHSLNKERVSDDGLGSDFPEKDMTPLQDVVLEWMQGCRNALAKNFAWEESSRTICDHTTPTSESPDASVWADHDTEECLTLLIHVNLHPTVSDDSATGTDVPESANGGKSFFKIDAEAFQGEAPSRRYSAPASFLESVAPIRLRKGLLQRKGQDSFAVLPRASKLGFSNESLP</sequence>
<dbReference type="EMBL" id="CP042187">
    <property type="protein sequence ID" value="QDS69655.1"/>
    <property type="molecule type" value="Genomic_DNA"/>
</dbReference>
<feature type="compositionally biased region" description="Pro residues" evidence="1">
    <location>
        <begin position="35"/>
        <end position="46"/>
    </location>
</feature>
<evidence type="ECO:0000256" key="1">
    <source>
        <dbReference type="SAM" id="MobiDB-lite"/>
    </source>
</evidence>
<name>A0A517L1Z1_9PEZI</name>